<evidence type="ECO:0000256" key="1">
    <source>
        <dbReference type="SAM" id="MobiDB-lite"/>
    </source>
</evidence>
<protein>
    <submittedName>
        <fullName evidence="2">Uncharacterized protein</fullName>
    </submittedName>
</protein>
<proteinExistence type="predicted"/>
<feature type="compositionally biased region" description="Gly residues" evidence="1">
    <location>
        <begin position="52"/>
        <end position="71"/>
    </location>
</feature>
<accession>A0AAV0FEQ8</accession>
<evidence type="ECO:0000313" key="2">
    <source>
        <dbReference type="EMBL" id="CAH9134094.1"/>
    </source>
</evidence>
<comment type="caution">
    <text evidence="2">The sequence shown here is derived from an EMBL/GenBank/DDBJ whole genome shotgun (WGS) entry which is preliminary data.</text>
</comment>
<feature type="region of interest" description="Disordered" evidence="1">
    <location>
        <begin position="176"/>
        <end position="204"/>
    </location>
</feature>
<sequence length="204" mass="21113">MPSLVWDVDLSLSLPPLTTFQYKSHLKIYVQESAPVHQAFIAAPAQAPAPAGRGGARGGGPPRGPGGGRGYRGGRPRGGRGRGGRGGYYQQQQPYGAQPYGGYHGQQPIPPPPRPPSFSGVPGFPSVDASYQNPPNPVVCQLCFSPGHSALNCSRFIGSNSPALAVMPTGETNDSVWYPDSGASAHMTPHEGQPNGGASSSGNQ</sequence>
<keyword evidence="3" id="KW-1185">Reference proteome</keyword>
<reference evidence="2" key="1">
    <citation type="submission" date="2022-07" db="EMBL/GenBank/DDBJ databases">
        <authorList>
            <person name="Macas J."/>
            <person name="Novak P."/>
            <person name="Neumann P."/>
        </authorList>
    </citation>
    <scope>NUCLEOTIDE SEQUENCE</scope>
</reference>
<organism evidence="2 3">
    <name type="scientific">Cuscuta epithymum</name>
    <dbReference type="NCBI Taxonomy" id="186058"/>
    <lineage>
        <taxon>Eukaryota</taxon>
        <taxon>Viridiplantae</taxon>
        <taxon>Streptophyta</taxon>
        <taxon>Embryophyta</taxon>
        <taxon>Tracheophyta</taxon>
        <taxon>Spermatophyta</taxon>
        <taxon>Magnoliopsida</taxon>
        <taxon>eudicotyledons</taxon>
        <taxon>Gunneridae</taxon>
        <taxon>Pentapetalae</taxon>
        <taxon>asterids</taxon>
        <taxon>lamiids</taxon>
        <taxon>Solanales</taxon>
        <taxon>Convolvulaceae</taxon>
        <taxon>Cuscuteae</taxon>
        <taxon>Cuscuta</taxon>
        <taxon>Cuscuta subgen. Cuscuta</taxon>
    </lineage>
</organism>
<gene>
    <name evidence="2" type="ORF">CEPIT_LOCUS33450</name>
</gene>
<name>A0AAV0FEQ8_9ASTE</name>
<evidence type="ECO:0000313" key="3">
    <source>
        <dbReference type="Proteomes" id="UP001152523"/>
    </source>
</evidence>
<feature type="region of interest" description="Disordered" evidence="1">
    <location>
        <begin position="47"/>
        <end position="129"/>
    </location>
</feature>
<dbReference type="AlphaFoldDB" id="A0AAV0FEQ8"/>
<dbReference type="Proteomes" id="UP001152523">
    <property type="component" value="Unassembled WGS sequence"/>
</dbReference>
<dbReference type="EMBL" id="CAMAPF010000979">
    <property type="protein sequence ID" value="CAH9134094.1"/>
    <property type="molecule type" value="Genomic_DNA"/>
</dbReference>
<feature type="compositionally biased region" description="Low complexity" evidence="1">
    <location>
        <begin position="88"/>
        <end position="107"/>
    </location>
</feature>
<feature type="compositionally biased region" description="Basic residues" evidence="1">
    <location>
        <begin position="72"/>
        <end position="83"/>
    </location>
</feature>